<feature type="chain" id="PRO_5040219287" description="LysM domain-containing protein" evidence="2">
    <location>
        <begin position="18"/>
        <end position="79"/>
    </location>
</feature>
<name>A0A9P7SZJ2_9HYPO</name>
<dbReference type="Proteomes" id="UP000748025">
    <property type="component" value="Unassembled WGS sequence"/>
</dbReference>
<dbReference type="InterPro" id="IPR018392">
    <property type="entry name" value="LysM"/>
</dbReference>
<feature type="domain" description="LysM" evidence="3">
    <location>
        <begin position="32"/>
        <end position="76"/>
    </location>
</feature>
<accession>A0A9P7SZJ2</accession>
<comment type="caution">
    <text evidence="4">The sequence shown here is derived from an EMBL/GenBank/DDBJ whole genome shotgun (WGS) entry which is preliminary data.</text>
</comment>
<dbReference type="SMART" id="SM00257">
    <property type="entry name" value="LysM"/>
    <property type="match status" value="1"/>
</dbReference>
<dbReference type="OrthoDB" id="2107166at2759"/>
<dbReference type="SUPFAM" id="SSF54106">
    <property type="entry name" value="LysM domain"/>
    <property type="match status" value="1"/>
</dbReference>
<feature type="signal peptide" evidence="2">
    <location>
        <begin position="1"/>
        <end position="17"/>
    </location>
</feature>
<evidence type="ECO:0000259" key="3">
    <source>
        <dbReference type="PROSITE" id="PS51782"/>
    </source>
</evidence>
<dbReference type="PROSITE" id="PS51782">
    <property type="entry name" value="LYSM"/>
    <property type="match status" value="1"/>
</dbReference>
<proteinExistence type="inferred from homology"/>
<keyword evidence="2" id="KW-0732">Signal</keyword>
<comment type="similarity">
    <text evidence="1">Belongs to the secreted LysM effector family.</text>
</comment>
<dbReference type="CDD" id="cd00118">
    <property type="entry name" value="LysM"/>
    <property type="match status" value="1"/>
</dbReference>
<evidence type="ECO:0000313" key="4">
    <source>
        <dbReference type="EMBL" id="KAG6010145.1"/>
    </source>
</evidence>
<dbReference type="Gene3D" id="3.10.350.10">
    <property type="entry name" value="LysM domain"/>
    <property type="match status" value="1"/>
</dbReference>
<dbReference type="AlphaFoldDB" id="A0A9P7SZJ2"/>
<evidence type="ECO:0000256" key="2">
    <source>
        <dbReference type="SAM" id="SignalP"/>
    </source>
</evidence>
<evidence type="ECO:0000256" key="1">
    <source>
        <dbReference type="ARBA" id="ARBA00044955"/>
    </source>
</evidence>
<evidence type="ECO:0000313" key="5">
    <source>
        <dbReference type="Proteomes" id="UP000748025"/>
    </source>
</evidence>
<gene>
    <name evidence="4" type="ORF">E4U43_008627</name>
</gene>
<organism evidence="4 5">
    <name type="scientific">Claviceps pusilla</name>
    <dbReference type="NCBI Taxonomy" id="123648"/>
    <lineage>
        <taxon>Eukaryota</taxon>
        <taxon>Fungi</taxon>
        <taxon>Dikarya</taxon>
        <taxon>Ascomycota</taxon>
        <taxon>Pezizomycotina</taxon>
        <taxon>Sordariomycetes</taxon>
        <taxon>Hypocreomycetidae</taxon>
        <taxon>Hypocreales</taxon>
        <taxon>Clavicipitaceae</taxon>
        <taxon>Claviceps</taxon>
    </lineage>
</organism>
<dbReference type="InterPro" id="IPR036779">
    <property type="entry name" value="LysM_dom_sf"/>
</dbReference>
<keyword evidence="5" id="KW-1185">Reference proteome</keyword>
<dbReference type="EMBL" id="SRPW01000968">
    <property type="protein sequence ID" value="KAG6010145.1"/>
    <property type="molecule type" value="Genomic_DNA"/>
</dbReference>
<reference evidence="4" key="1">
    <citation type="journal article" date="2020" name="bioRxiv">
        <title>Whole genome comparisons of ergot fungi reveals the divergence and evolution of species within the genus Claviceps are the result of varying mechanisms driving genome evolution and host range expansion.</title>
        <authorList>
            <person name="Wyka S.A."/>
            <person name="Mondo S.J."/>
            <person name="Liu M."/>
            <person name="Dettman J."/>
            <person name="Nalam V."/>
            <person name="Broders K.D."/>
        </authorList>
    </citation>
    <scope>NUCLEOTIDE SEQUENCE</scope>
    <source>
        <strain evidence="4">CCC 602</strain>
    </source>
</reference>
<sequence>MRFSAIALAAFVGLSAAQVKTCRHDRQHPGLGWYWVLPGETVDQIAGYFHTTRDEIVGLNRLKNADYIQKYTTIVVPCA</sequence>
<protein>
    <recommendedName>
        <fullName evidence="3">LysM domain-containing protein</fullName>
    </recommendedName>
</protein>